<proteinExistence type="predicted"/>
<accession>A0A399EM48</accession>
<reference evidence="1 2" key="1">
    <citation type="submission" date="2018-08" db="EMBL/GenBank/DDBJ databases">
        <title>Meiothermus roseus NBRC 110900 genome sequencing project.</title>
        <authorList>
            <person name="Da Costa M.S."/>
            <person name="Albuquerque L."/>
            <person name="Raposo P."/>
            <person name="Froufe H.J.C."/>
            <person name="Barroso C.S."/>
            <person name="Egas C."/>
        </authorList>
    </citation>
    <scope>NUCLEOTIDE SEQUENCE [LARGE SCALE GENOMIC DNA]</scope>
    <source>
        <strain evidence="1 2">NBRC 110900</strain>
    </source>
</reference>
<comment type="caution">
    <text evidence="1">The sequence shown here is derived from an EMBL/GenBank/DDBJ whole genome shotgun (WGS) entry which is preliminary data.</text>
</comment>
<dbReference type="InterPro" id="IPR011749">
    <property type="entry name" value="CHP02243"/>
</dbReference>
<organism evidence="1 2">
    <name type="scientific">Calidithermus roseus</name>
    <dbReference type="NCBI Taxonomy" id="1644118"/>
    <lineage>
        <taxon>Bacteria</taxon>
        <taxon>Thermotogati</taxon>
        <taxon>Deinococcota</taxon>
        <taxon>Deinococci</taxon>
        <taxon>Thermales</taxon>
        <taxon>Thermaceae</taxon>
        <taxon>Calidithermus</taxon>
    </lineage>
</organism>
<name>A0A399EM48_9DEIN</name>
<dbReference type="RefSeq" id="WP_119277945.1">
    <property type="nucleotide sequence ID" value="NZ_QWLA01000037.1"/>
</dbReference>
<dbReference type="EMBL" id="QWLA01000037">
    <property type="protein sequence ID" value="RIH85804.1"/>
    <property type="molecule type" value="Genomic_DNA"/>
</dbReference>
<dbReference type="NCBIfam" id="TIGR02243">
    <property type="entry name" value="putative baseplate assembly protein"/>
    <property type="match status" value="1"/>
</dbReference>
<gene>
    <name evidence="1" type="ORF">Mrose_02032</name>
</gene>
<protein>
    <submittedName>
        <fullName evidence="1">Putative baseplate assembly protein</fullName>
    </submittedName>
</protein>
<evidence type="ECO:0000313" key="2">
    <source>
        <dbReference type="Proteomes" id="UP000265341"/>
    </source>
</evidence>
<dbReference type="Proteomes" id="UP000265341">
    <property type="component" value="Unassembled WGS sequence"/>
</dbReference>
<keyword evidence="2" id="KW-1185">Reference proteome</keyword>
<dbReference type="OrthoDB" id="9027184at2"/>
<sequence>MPLPKPNLDDRRFQEIVDQAKRLIPHYCPEWTDHNVSDPGVALIELFAWMTDMVLYRMNQVPDKMLAQFMELVGVKLQPPRAARAPVTFYLSAPLEQNLLIPEGTEVATVRTETSPAIVFTTEVDLIIRPPRVLGALQFFAASQQENPWVPQDLRRLELPGERISLFSPEPQVGDAFYIALEHDHSNHVLALVLECEEAGGVGVDPRRPPVEWQVWQGPVSRWVPCEVEHDGTGGFNYSGEVILHLPPMQPGAFQGLSAHWLRVRLTEAQVGAGGYKLSPEIRRIRLESRGGTVGARHATTVVNEYLGQSEGTPGQSFKLRFAPILPRDPQRDTLTVEPPGGPLELWQEVEDFADSGPEDRHYTLDPLEGTVTLGPALLQPDGSVYRFSQIPPKGSVLRFTRYQYGGGVGGNVPKGALSVLKSSVPYVVRVTNRQEAVGGADAQSLLDARQRLPQVLRTRHRAVTADDYEYLATQVPGVARACCLAPGAQPPGPGEPRPGEVVLVILPQLRRREGLLTPEDLALSAELRSAVLGHLEDRRVLGSRLEVRAPQLLWVSVEARLRPTDPALAAEVQAWAEAELYSYLDPFTGGPRGEGWPFGRALHVSELYALLQRHPGVEFVEELQITLSEPGSSSPPQPAPYRLSLARGALICSSRHRVWVL</sequence>
<evidence type="ECO:0000313" key="1">
    <source>
        <dbReference type="EMBL" id="RIH85804.1"/>
    </source>
</evidence>
<dbReference type="AlphaFoldDB" id="A0A399EM48"/>